<keyword evidence="2" id="KW-0808">Transferase</keyword>
<evidence type="ECO:0000313" key="5">
    <source>
        <dbReference type="Proteomes" id="UP000292564"/>
    </source>
</evidence>
<dbReference type="SUPFAM" id="SSF53335">
    <property type="entry name" value="S-adenosyl-L-methionine-dependent methyltransferases"/>
    <property type="match status" value="1"/>
</dbReference>
<keyword evidence="5" id="KW-1185">Reference proteome</keyword>
<dbReference type="AlphaFoldDB" id="A0A4Q7ZPJ7"/>
<dbReference type="InterPro" id="IPR029063">
    <property type="entry name" value="SAM-dependent_MTases_sf"/>
</dbReference>
<keyword evidence="1" id="KW-0489">Methyltransferase</keyword>
<accession>A0A4Q7ZPJ7</accession>
<comment type="caution">
    <text evidence="4">The sequence shown here is derived from an EMBL/GenBank/DDBJ whole genome shotgun (WGS) entry which is preliminary data.</text>
</comment>
<organism evidence="4 5">
    <name type="scientific">Krasilnikovia cinnamomea</name>
    <dbReference type="NCBI Taxonomy" id="349313"/>
    <lineage>
        <taxon>Bacteria</taxon>
        <taxon>Bacillati</taxon>
        <taxon>Actinomycetota</taxon>
        <taxon>Actinomycetes</taxon>
        <taxon>Micromonosporales</taxon>
        <taxon>Micromonosporaceae</taxon>
        <taxon>Krasilnikovia</taxon>
    </lineage>
</organism>
<dbReference type="GO" id="GO:0032259">
    <property type="term" value="P:methylation"/>
    <property type="evidence" value="ECO:0007669"/>
    <property type="project" value="UniProtKB-KW"/>
</dbReference>
<reference evidence="4 5" key="1">
    <citation type="submission" date="2019-02" db="EMBL/GenBank/DDBJ databases">
        <title>Sequencing the genomes of 1000 actinobacteria strains.</title>
        <authorList>
            <person name="Klenk H.-P."/>
        </authorList>
    </citation>
    <scope>NUCLEOTIDE SEQUENCE [LARGE SCALE GENOMIC DNA]</scope>
    <source>
        <strain evidence="4 5">DSM 45162</strain>
    </source>
</reference>
<feature type="region of interest" description="Disordered" evidence="3">
    <location>
        <begin position="130"/>
        <end position="168"/>
    </location>
</feature>
<evidence type="ECO:0000313" key="4">
    <source>
        <dbReference type="EMBL" id="RZU52453.1"/>
    </source>
</evidence>
<evidence type="ECO:0000256" key="3">
    <source>
        <dbReference type="SAM" id="MobiDB-lite"/>
    </source>
</evidence>
<dbReference type="Proteomes" id="UP000292564">
    <property type="component" value="Unassembled WGS sequence"/>
</dbReference>
<gene>
    <name evidence="4" type="ORF">EV385_4316</name>
</gene>
<dbReference type="GO" id="GO:0016279">
    <property type="term" value="F:protein-lysine N-methyltransferase activity"/>
    <property type="evidence" value="ECO:0007669"/>
    <property type="project" value="TreeGrafter"/>
</dbReference>
<dbReference type="EMBL" id="SHKY01000001">
    <property type="protein sequence ID" value="RZU52453.1"/>
    <property type="molecule type" value="Genomic_DNA"/>
</dbReference>
<protein>
    <submittedName>
        <fullName evidence="4">Putative nicotinamide N-methyase</fullName>
    </submittedName>
</protein>
<dbReference type="PANTHER" id="PTHR43648">
    <property type="entry name" value="ELECTRON TRANSFER FLAVOPROTEIN BETA SUBUNIT LYSINE METHYLTRANSFERASE"/>
    <property type="match status" value="1"/>
</dbReference>
<evidence type="ECO:0000256" key="2">
    <source>
        <dbReference type="ARBA" id="ARBA00022679"/>
    </source>
</evidence>
<dbReference type="Gene3D" id="3.40.50.150">
    <property type="entry name" value="Vaccinia Virus protein VP39"/>
    <property type="match status" value="1"/>
</dbReference>
<feature type="compositionally biased region" description="Basic and acidic residues" evidence="3">
    <location>
        <begin position="155"/>
        <end position="165"/>
    </location>
</feature>
<dbReference type="InterPro" id="IPR050078">
    <property type="entry name" value="Ribosomal_L11_MeTrfase_PrmA"/>
</dbReference>
<evidence type="ECO:0000256" key="1">
    <source>
        <dbReference type="ARBA" id="ARBA00022603"/>
    </source>
</evidence>
<name>A0A4Q7ZPJ7_9ACTN</name>
<dbReference type="Pfam" id="PF06325">
    <property type="entry name" value="PrmA"/>
    <property type="match status" value="1"/>
</dbReference>
<dbReference type="PANTHER" id="PTHR43648:SF1">
    <property type="entry name" value="ELECTRON TRANSFER FLAVOPROTEIN BETA SUBUNIT LYSINE METHYLTRANSFERASE"/>
    <property type="match status" value="1"/>
</dbReference>
<proteinExistence type="predicted"/>
<sequence>MGPENHRVPIDPVLQPLPLVPEISLFLMATDVGLFDLTGGEFHSDEPLPFWAFAWAGGQALARYVLDHPEVVRGRRVLDLASGSGVVAIAAARAGAAEVRAVDVDPAARAAVARNAAANGVRVEAIVGDAAESVDPQAPGDGTAEAEDPGPGETYAEKAHPEGRADAGGPEVVLAGDAFYSPAVVPSMTRALRRAARAGARVLVGDPGRGFLPEHLFSQIAEYPVPVPESLEETNLLVTGVWEIRTT</sequence>